<comment type="catalytic activity">
    <reaction evidence="6">
        <text>acetate + ATP = acetyl phosphate + ADP</text>
        <dbReference type="Rhea" id="RHEA:11352"/>
        <dbReference type="ChEBI" id="CHEBI:22191"/>
        <dbReference type="ChEBI" id="CHEBI:30089"/>
        <dbReference type="ChEBI" id="CHEBI:30616"/>
        <dbReference type="ChEBI" id="CHEBI:456216"/>
        <dbReference type="EC" id="2.7.2.1"/>
    </reaction>
</comment>
<reference evidence="8" key="1">
    <citation type="submission" date="2020-10" db="EMBL/GenBank/DDBJ databases">
        <authorList>
            <person name="Gilroy R."/>
        </authorList>
    </citation>
    <scope>NUCLEOTIDE SEQUENCE</scope>
    <source>
        <strain evidence="8">B1-16210</strain>
    </source>
</reference>
<dbReference type="PRINTS" id="PR00471">
    <property type="entry name" value="ACETATEKNASE"/>
</dbReference>
<gene>
    <name evidence="6" type="primary">ackA</name>
    <name evidence="8" type="ORF">IAC77_00980</name>
</gene>
<dbReference type="InterPro" id="IPR000890">
    <property type="entry name" value="Aliphatic_acid_kin_short-chain"/>
</dbReference>
<dbReference type="NCBIfam" id="TIGR00016">
    <property type="entry name" value="ackA"/>
    <property type="match status" value="1"/>
</dbReference>
<dbReference type="AlphaFoldDB" id="A0A940DEA9"/>
<dbReference type="GO" id="GO:0000287">
    <property type="term" value="F:magnesium ion binding"/>
    <property type="evidence" value="ECO:0007669"/>
    <property type="project" value="UniProtKB-UniRule"/>
</dbReference>
<comment type="cofactor">
    <cofactor evidence="6">
        <name>Mg(2+)</name>
        <dbReference type="ChEBI" id="CHEBI:18420"/>
    </cofactor>
    <cofactor evidence="6">
        <name>Mn(2+)</name>
        <dbReference type="ChEBI" id="CHEBI:29035"/>
    </cofactor>
    <text evidence="6">Mg(2+). Can also accept Mn(2+).</text>
</comment>
<name>A0A940DEA9_9PROT</name>
<keyword evidence="2 6" id="KW-0808">Transferase</keyword>
<evidence type="ECO:0000256" key="3">
    <source>
        <dbReference type="ARBA" id="ARBA00022741"/>
    </source>
</evidence>
<dbReference type="Proteomes" id="UP000721442">
    <property type="component" value="Unassembled WGS sequence"/>
</dbReference>
<dbReference type="PANTHER" id="PTHR21060:SF15">
    <property type="entry name" value="ACETATE KINASE-RELATED"/>
    <property type="match status" value="1"/>
</dbReference>
<feature type="binding site" evidence="6">
    <location>
        <position position="14"/>
    </location>
    <ligand>
        <name>ATP</name>
        <dbReference type="ChEBI" id="CHEBI:30616"/>
    </ligand>
</feature>
<comment type="subcellular location">
    <subcellularLocation>
        <location evidence="6">Cytoplasm</location>
    </subcellularLocation>
</comment>
<organism evidence="8 9">
    <name type="scientific">Candidatus Enterousia excrementavium</name>
    <dbReference type="NCBI Taxonomy" id="2840789"/>
    <lineage>
        <taxon>Bacteria</taxon>
        <taxon>Pseudomonadati</taxon>
        <taxon>Pseudomonadota</taxon>
        <taxon>Alphaproteobacteria</taxon>
        <taxon>Candidatus Enterousia</taxon>
    </lineage>
</organism>
<keyword evidence="6" id="KW-0963">Cytoplasm</keyword>
<accession>A0A940DEA9</accession>
<dbReference type="Gene3D" id="3.30.420.40">
    <property type="match status" value="2"/>
</dbReference>
<evidence type="ECO:0000256" key="1">
    <source>
        <dbReference type="ARBA" id="ARBA00008748"/>
    </source>
</evidence>
<sequence length="413" mass="45480">MYILALNCGSSSLKYQVFDADTKRAVVGGNVEKIGLPDSFITQKYPDGTKQRKDTEMKNHDEALNVVLFMLRDASIDMNEIGGVGHRVVMGGDKFASSVEITDDVIKTIDELSPLAPLHNPSALMGIVTAKQLLPNAKQVAVFDTAFHQTMPDYAYRYAVPHAWYTELGVRRYGFHGTSHLYVSKRAARLLGKPASECNLVTLHIGSGASATAIKNGISVDTSLGMTPLSGLTMGTRPGDVDPGVILYVMERLHLSPEQMQKHLNKDSGLMGLTECFVDRRDVESNRDTNDKCRLAIDMESHNVKKYIGAYMAELGHTDALVFTAGVGENDDYLREKFCTGLEEFGIKLDKEKNAAALARKGISEMEISTPDSPVKIFMIATNEELVIVEDTLAIMNGTYNPNHLEMDYSFIK</sequence>
<dbReference type="GO" id="GO:0005524">
    <property type="term" value="F:ATP binding"/>
    <property type="evidence" value="ECO:0007669"/>
    <property type="project" value="UniProtKB-KW"/>
</dbReference>
<comment type="caution">
    <text evidence="8">The sequence shown here is derived from an EMBL/GenBank/DDBJ whole genome shotgun (WGS) entry which is preliminary data.</text>
</comment>
<comment type="subunit">
    <text evidence="6">Homodimer.</text>
</comment>
<feature type="site" description="Transition state stabilizer" evidence="6">
    <location>
        <position position="176"/>
    </location>
</feature>
<dbReference type="Pfam" id="PF00871">
    <property type="entry name" value="Acetate_kinase"/>
    <property type="match status" value="1"/>
</dbReference>
<dbReference type="HAMAP" id="MF_00020">
    <property type="entry name" value="Acetate_kinase"/>
    <property type="match status" value="1"/>
</dbReference>
<dbReference type="PANTHER" id="PTHR21060">
    <property type="entry name" value="ACETATE KINASE"/>
    <property type="match status" value="1"/>
</dbReference>
<evidence type="ECO:0000256" key="2">
    <source>
        <dbReference type="ARBA" id="ARBA00022679"/>
    </source>
</evidence>
<dbReference type="GO" id="GO:0006085">
    <property type="term" value="P:acetyl-CoA biosynthetic process"/>
    <property type="evidence" value="ECO:0007669"/>
    <property type="project" value="UniProtKB-UniRule"/>
</dbReference>
<evidence type="ECO:0000256" key="5">
    <source>
        <dbReference type="ARBA" id="ARBA00022840"/>
    </source>
</evidence>
<dbReference type="PIRSF" id="PIRSF000722">
    <property type="entry name" value="Acetate_prop_kin"/>
    <property type="match status" value="1"/>
</dbReference>
<feature type="binding site" evidence="6">
    <location>
        <begin position="279"/>
        <end position="281"/>
    </location>
    <ligand>
        <name>ATP</name>
        <dbReference type="ChEBI" id="CHEBI:30616"/>
    </ligand>
</feature>
<dbReference type="InterPro" id="IPR004372">
    <property type="entry name" value="Ac/propionate_kinase"/>
</dbReference>
<protein>
    <recommendedName>
        <fullName evidence="6">Acetate kinase</fullName>
        <ecNumber evidence="6">2.7.2.1</ecNumber>
    </recommendedName>
    <alternativeName>
        <fullName evidence="6">Acetokinase</fullName>
    </alternativeName>
</protein>
<feature type="binding site" evidence="6">
    <location>
        <begin position="326"/>
        <end position="330"/>
    </location>
    <ligand>
        <name>ATP</name>
        <dbReference type="ChEBI" id="CHEBI:30616"/>
    </ligand>
</feature>
<feature type="binding site" evidence="6">
    <location>
        <begin position="204"/>
        <end position="208"/>
    </location>
    <ligand>
        <name>ATP</name>
        <dbReference type="ChEBI" id="CHEBI:30616"/>
    </ligand>
</feature>
<feature type="binding site" evidence="6">
    <location>
        <position position="384"/>
    </location>
    <ligand>
        <name>Mg(2+)</name>
        <dbReference type="ChEBI" id="CHEBI:18420"/>
    </ligand>
</feature>
<evidence type="ECO:0000256" key="6">
    <source>
        <dbReference type="HAMAP-Rule" id="MF_00020"/>
    </source>
</evidence>
<dbReference type="InterPro" id="IPR043129">
    <property type="entry name" value="ATPase_NBD"/>
</dbReference>
<keyword evidence="6" id="KW-0479">Metal-binding</keyword>
<dbReference type="PROSITE" id="PS01075">
    <property type="entry name" value="ACETATE_KINASE_1"/>
    <property type="match status" value="1"/>
</dbReference>
<evidence type="ECO:0000256" key="4">
    <source>
        <dbReference type="ARBA" id="ARBA00022777"/>
    </source>
</evidence>
<keyword evidence="3 6" id="KW-0547">Nucleotide-binding</keyword>
<dbReference type="PROSITE" id="PS01076">
    <property type="entry name" value="ACETATE_KINASE_2"/>
    <property type="match status" value="1"/>
</dbReference>
<feature type="site" description="Transition state stabilizer" evidence="6">
    <location>
        <position position="237"/>
    </location>
</feature>
<keyword evidence="4 6" id="KW-0418">Kinase</keyword>
<evidence type="ECO:0000313" key="8">
    <source>
        <dbReference type="EMBL" id="MBO8407018.1"/>
    </source>
</evidence>
<dbReference type="EMBL" id="JADINE010000015">
    <property type="protein sequence ID" value="MBO8407018.1"/>
    <property type="molecule type" value="Genomic_DNA"/>
</dbReference>
<dbReference type="GO" id="GO:0006083">
    <property type="term" value="P:acetate metabolic process"/>
    <property type="evidence" value="ECO:0007669"/>
    <property type="project" value="TreeGrafter"/>
</dbReference>
<evidence type="ECO:0000256" key="7">
    <source>
        <dbReference type="RuleBase" id="RU003835"/>
    </source>
</evidence>
<reference evidence="8" key="2">
    <citation type="journal article" date="2021" name="PeerJ">
        <title>Extensive microbial diversity within the chicken gut microbiome revealed by metagenomics and culture.</title>
        <authorList>
            <person name="Gilroy R."/>
            <person name="Ravi A."/>
            <person name="Getino M."/>
            <person name="Pursley I."/>
            <person name="Horton D.L."/>
            <person name="Alikhan N.F."/>
            <person name="Baker D."/>
            <person name="Gharbi K."/>
            <person name="Hall N."/>
            <person name="Watson M."/>
            <person name="Adriaenssens E.M."/>
            <person name="Foster-Nyarko E."/>
            <person name="Jarju S."/>
            <person name="Secka A."/>
            <person name="Antonio M."/>
            <person name="Oren A."/>
            <person name="Chaudhuri R.R."/>
            <person name="La Ragione R."/>
            <person name="Hildebrand F."/>
            <person name="Pallen M.J."/>
        </authorList>
    </citation>
    <scope>NUCLEOTIDE SEQUENCE</scope>
    <source>
        <strain evidence="8">B1-16210</strain>
    </source>
</reference>
<dbReference type="GO" id="GO:0008776">
    <property type="term" value="F:acetate kinase activity"/>
    <property type="evidence" value="ECO:0007669"/>
    <property type="project" value="UniProtKB-UniRule"/>
</dbReference>
<feature type="active site" description="Proton donor/acceptor" evidence="6">
    <location>
        <position position="144"/>
    </location>
</feature>
<keyword evidence="5 6" id="KW-0067">ATP-binding</keyword>
<dbReference type="EC" id="2.7.2.1" evidence="6"/>
<proteinExistence type="inferred from homology"/>
<comment type="similarity">
    <text evidence="1 6 7">Belongs to the acetokinase family.</text>
</comment>
<dbReference type="InterPro" id="IPR023865">
    <property type="entry name" value="Aliphatic_acid_kinase_CS"/>
</dbReference>
<dbReference type="SUPFAM" id="SSF53067">
    <property type="entry name" value="Actin-like ATPase domain"/>
    <property type="match status" value="2"/>
</dbReference>
<feature type="binding site" evidence="6">
    <location>
        <position position="7"/>
    </location>
    <ligand>
        <name>Mg(2+)</name>
        <dbReference type="ChEBI" id="CHEBI:18420"/>
    </ligand>
</feature>
<evidence type="ECO:0000313" key="9">
    <source>
        <dbReference type="Proteomes" id="UP000721442"/>
    </source>
</evidence>
<keyword evidence="6" id="KW-0460">Magnesium</keyword>
<comment type="pathway">
    <text evidence="6">Metabolic intermediate biosynthesis; acetyl-CoA biosynthesis; acetyl-CoA from acetate: step 1/2.</text>
</comment>
<dbReference type="CDD" id="cd24010">
    <property type="entry name" value="ASKHA_NBD_AcK_PK"/>
    <property type="match status" value="1"/>
</dbReference>
<feature type="binding site" evidence="6">
    <location>
        <position position="87"/>
    </location>
    <ligand>
        <name>substrate</name>
    </ligand>
</feature>
<dbReference type="GO" id="GO:0005737">
    <property type="term" value="C:cytoplasm"/>
    <property type="evidence" value="ECO:0007669"/>
    <property type="project" value="UniProtKB-SubCell"/>
</dbReference>
<comment type="function">
    <text evidence="6">Catalyzes the formation of acetyl phosphate from acetate and ATP. Can also catalyze the reverse reaction.</text>
</comment>